<sequence length="219" mass="22684">MKPTRALLVAVLLAGCARAPVAPPPAATDNAASWYRVAAAAGTKVLAIDAAQSLIAVTVRRGGPLARLGHDHVVASRNVTGFVAPAAGRADFSFRLDQMSVDEPALRKEAGLDTTPSPAAIEGTRANMLAKVLDAERFPLVALRADAVVGKPVRLAITLHGVTRTVDAAALVEEGNGAVTASGTLQLRQSDFGIVPMSVMGGALTVHDALELRYRIVAR</sequence>
<protein>
    <recommendedName>
        <fullName evidence="2">Lipid/polyisoprenoid-binding YceI-like domain-containing protein</fullName>
    </recommendedName>
</protein>
<dbReference type="InterPro" id="IPR036761">
    <property type="entry name" value="TTHA0802/YceI-like_sf"/>
</dbReference>
<keyword evidence="1" id="KW-0732">Signal</keyword>
<evidence type="ECO:0000313" key="4">
    <source>
        <dbReference type="Proteomes" id="UP000230390"/>
    </source>
</evidence>
<dbReference type="InterPro" id="IPR007372">
    <property type="entry name" value="Lipid/polyisoprenoid-bd_YceI"/>
</dbReference>
<organism evidence="3 4">
    <name type="scientific">Massilia eurypsychrophila</name>
    <dbReference type="NCBI Taxonomy" id="1485217"/>
    <lineage>
        <taxon>Bacteria</taxon>
        <taxon>Pseudomonadati</taxon>
        <taxon>Pseudomonadota</taxon>
        <taxon>Betaproteobacteria</taxon>
        <taxon>Burkholderiales</taxon>
        <taxon>Oxalobacteraceae</taxon>
        <taxon>Telluria group</taxon>
        <taxon>Massilia</taxon>
    </lineage>
</organism>
<dbReference type="RefSeq" id="WP_099787647.1">
    <property type="nucleotide sequence ID" value="NZ_JBHLYV010000029.1"/>
</dbReference>
<dbReference type="Pfam" id="PF04264">
    <property type="entry name" value="YceI"/>
    <property type="match status" value="1"/>
</dbReference>
<evidence type="ECO:0000313" key="3">
    <source>
        <dbReference type="EMBL" id="PIL45736.1"/>
    </source>
</evidence>
<proteinExistence type="predicted"/>
<accession>A0A2G8TI73</accession>
<dbReference type="SMART" id="SM00867">
    <property type="entry name" value="YceI"/>
    <property type="match status" value="1"/>
</dbReference>
<dbReference type="AlphaFoldDB" id="A0A2G8TI73"/>
<feature type="chain" id="PRO_5013708319" description="Lipid/polyisoprenoid-binding YceI-like domain-containing protein" evidence="1">
    <location>
        <begin position="23"/>
        <end position="219"/>
    </location>
</feature>
<feature type="signal peptide" evidence="1">
    <location>
        <begin position="1"/>
        <end position="22"/>
    </location>
</feature>
<evidence type="ECO:0000259" key="2">
    <source>
        <dbReference type="SMART" id="SM00867"/>
    </source>
</evidence>
<evidence type="ECO:0000256" key="1">
    <source>
        <dbReference type="SAM" id="SignalP"/>
    </source>
</evidence>
<dbReference type="Gene3D" id="2.40.128.110">
    <property type="entry name" value="Lipid/polyisoprenoid-binding, YceI-like"/>
    <property type="match status" value="1"/>
</dbReference>
<gene>
    <name evidence="3" type="ORF">CR105_06610</name>
</gene>
<dbReference type="OrthoDB" id="273832at2"/>
<reference evidence="3 4" key="1">
    <citation type="submission" date="2017-10" db="EMBL/GenBank/DDBJ databases">
        <title>Massilia psychrophilum sp. nov., a novel purple-pigmented bacterium isolated from Tianshan glacier, Xinjiang Municipality, China.</title>
        <authorList>
            <person name="Wang H."/>
        </authorList>
    </citation>
    <scope>NUCLEOTIDE SEQUENCE [LARGE SCALE GENOMIC DNA]</scope>
    <source>
        <strain evidence="3 4">JCM 30074</strain>
    </source>
</reference>
<dbReference type="Proteomes" id="UP000230390">
    <property type="component" value="Unassembled WGS sequence"/>
</dbReference>
<comment type="caution">
    <text evidence="3">The sequence shown here is derived from an EMBL/GenBank/DDBJ whole genome shotgun (WGS) entry which is preliminary data.</text>
</comment>
<dbReference type="SUPFAM" id="SSF101874">
    <property type="entry name" value="YceI-like"/>
    <property type="match status" value="1"/>
</dbReference>
<dbReference type="EMBL" id="PDOC01000003">
    <property type="protein sequence ID" value="PIL45736.1"/>
    <property type="molecule type" value="Genomic_DNA"/>
</dbReference>
<dbReference type="PROSITE" id="PS51257">
    <property type="entry name" value="PROKAR_LIPOPROTEIN"/>
    <property type="match status" value="1"/>
</dbReference>
<name>A0A2G8TI73_9BURK</name>
<feature type="domain" description="Lipid/polyisoprenoid-binding YceI-like" evidence="2">
    <location>
        <begin position="45"/>
        <end position="219"/>
    </location>
</feature>
<keyword evidence="4" id="KW-1185">Reference proteome</keyword>